<proteinExistence type="predicted"/>
<dbReference type="AlphaFoldDB" id="A0AA88DI58"/>
<accession>A0AA88DI58</accession>
<dbReference type="EMBL" id="BTGU01000017">
    <property type="protein sequence ID" value="GMN43689.1"/>
    <property type="molecule type" value="Genomic_DNA"/>
</dbReference>
<evidence type="ECO:0000313" key="1">
    <source>
        <dbReference type="EMBL" id="GMN43689.1"/>
    </source>
</evidence>
<organism evidence="1 2">
    <name type="scientific">Ficus carica</name>
    <name type="common">Common fig</name>
    <dbReference type="NCBI Taxonomy" id="3494"/>
    <lineage>
        <taxon>Eukaryota</taxon>
        <taxon>Viridiplantae</taxon>
        <taxon>Streptophyta</taxon>
        <taxon>Embryophyta</taxon>
        <taxon>Tracheophyta</taxon>
        <taxon>Spermatophyta</taxon>
        <taxon>Magnoliopsida</taxon>
        <taxon>eudicotyledons</taxon>
        <taxon>Gunneridae</taxon>
        <taxon>Pentapetalae</taxon>
        <taxon>rosids</taxon>
        <taxon>fabids</taxon>
        <taxon>Rosales</taxon>
        <taxon>Moraceae</taxon>
        <taxon>Ficeae</taxon>
        <taxon>Ficus</taxon>
    </lineage>
</organism>
<name>A0AA88DI58_FICCA</name>
<sequence>MLGNVLGKCPNPNPNPNPFLCLGNAWARARARGMHVRELKRHEGKGGTKKSNGQIRNVHQELHEILRQHQSILELCLS</sequence>
<evidence type="ECO:0000313" key="2">
    <source>
        <dbReference type="Proteomes" id="UP001187192"/>
    </source>
</evidence>
<gene>
    <name evidence="1" type="ORF">TIFTF001_012893</name>
</gene>
<reference evidence="1" key="1">
    <citation type="submission" date="2023-07" db="EMBL/GenBank/DDBJ databases">
        <title>draft genome sequence of fig (Ficus carica).</title>
        <authorList>
            <person name="Takahashi T."/>
            <person name="Nishimura K."/>
        </authorList>
    </citation>
    <scope>NUCLEOTIDE SEQUENCE</scope>
</reference>
<protein>
    <submittedName>
        <fullName evidence="1">Uncharacterized protein</fullName>
    </submittedName>
</protein>
<keyword evidence="2" id="KW-1185">Reference proteome</keyword>
<comment type="caution">
    <text evidence="1">The sequence shown here is derived from an EMBL/GenBank/DDBJ whole genome shotgun (WGS) entry which is preliminary data.</text>
</comment>
<dbReference type="Proteomes" id="UP001187192">
    <property type="component" value="Unassembled WGS sequence"/>
</dbReference>